<evidence type="ECO:0000256" key="1">
    <source>
        <dbReference type="SAM" id="Phobius"/>
    </source>
</evidence>
<feature type="transmembrane region" description="Helical" evidence="1">
    <location>
        <begin position="243"/>
        <end position="264"/>
    </location>
</feature>
<keyword evidence="1" id="KW-1133">Transmembrane helix</keyword>
<protein>
    <submittedName>
        <fullName evidence="2">Unannotated protein</fullName>
    </submittedName>
</protein>
<feature type="transmembrane region" description="Helical" evidence="1">
    <location>
        <begin position="187"/>
        <end position="205"/>
    </location>
</feature>
<feature type="transmembrane region" description="Helical" evidence="1">
    <location>
        <begin position="47"/>
        <end position="65"/>
    </location>
</feature>
<dbReference type="PANTHER" id="PTHR39419">
    <property type="entry name" value="SLL0814 PROTEIN"/>
    <property type="match status" value="1"/>
</dbReference>
<organism evidence="2">
    <name type="scientific">freshwater metagenome</name>
    <dbReference type="NCBI Taxonomy" id="449393"/>
    <lineage>
        <taxon>unclassified sequences</taxon>
        <taxon>metagenomes</taxon>
        <taxon>ecological metagenomes</taxon>
    </lineage>
</organism>
<name>A0A6J5YKL5_9ZZZZ</name>
<keyword evidence="1" id="KW-0812">Transmembrane</keyword>
<feature type="transmembrane region" description="Helical" evidence="1">
    <location>
        <begin position="112"/>
        <end position="131"/>
    </location>
</feature>
<proteinExistence type="predicted"/>
<accession>A0A6J5YKL5</accession>
<feature type="transmembrane region" description="Helical" evidence="1">
    <location>
        <begin position="143"/>
        <end position="167"/>
    </location>
</feature>
<feature type="transmembrane region" description="Helical" evidence="1">
    <location>
        <begin position="77"/>
        <end position="100"/>
    </location>
</feature>
<sequence length="269" mass="29856">MSIRHYNPRRKRRGGITPKARNFLYASVIFTILLQISYPLIEGEALRVVTIATIYAGAFAMVLHGHLSYGLKYSSRYLPIAFLFGLGIEALGLHTGWPFGVYEYSPTLGPDLFGVPLVVPFAWVMMIHPALTAARRVSNSWVWLYGGAIMAAWDLFLDPLMVGAGRWTWEVNGSHVPFTPEIPLSNLFGWLLAGITIVAMMHLALPRERRKETASLAAVDALLVWTLFSGIVGNLFFFDRPGLAVFGGFILGALLTPYFFSSWLGNKDS</sequence>
<gene>
    <name evidence="2" type="ORF">UFOPK4080_00151</name>
</gene>
<dbReference type="PANTHER" id="PTHR39419:SF1">
    <property type="entry name" value="SLL0814 PROTEIN"/>
    <property type="match status" value="1"/>
</dbReference>
<dbReference type="EMBL" id="CAESAG010000010">
    <property type="protein sequence ID" value="CAB4330801.1"/>
    <property type="molecule type" value="Genomic_DNA"/>
</dbReference>
<reference evidence="2" key="1">
    <citation type="submission" date="2020-05" db="EMBL/GenBank/DDBJ databases">
        <authorList>
            <person name="Chiriac C."/>
            <person name="Salcher M."/>
            <person name="Ghai R."/>
            <person name="Kavagutti S V."/>
        </authorList>
    </citation>
    <scope>NUCLEOTIDE SEQUENCE</scope>
</reference>
<dbReference type="InterPro" id="IPR007354">
    <property type="entry name" value="CruF-like"/>
</dbReference>
<evidence type="ECO:0000313" key="2">
    <source>
        <dbReference type="EMBL" id="CAB4330801.1"/>
    </source>
</evidence>
<feature type="transmembrane region" description="Helical" evidence="1">
    <location>
        <begin position="217"/>
        <end position="237"/>
    </location>
</feature>
<dbReference type="AlphaFoldDB" id="A0A6J5YKL5"/>
<feature type="transmembrane region" description="Helical" evidence="1">
    <location>
        <begin position="21"/>
        <end position="41"/>
    </location>
</feature>
<dbReference type="Pfam" id="PF04240">
    <property type="entry name" value="Caroten_synth"/>
    <property type="match status" value="1"/>
</dbReference>
<keyword evidence="1" id="KW-0472">Membrane</keyword>